<reference evidence="6 7" key="2">
    <citation type="submission" date="2018-11" db="EMBL/GenBank/DDBJ databases">
        <authorList>
            <consortium name="Pathogen Informatics"/>
        </authorList>
    </citation>
    <scope>NUCLEOTIDE SEQUENCE [LARGE SCALE GENOMIC DNA]</scope>
</reference>
<dbReference type="WBParaSite" id="HNAJ_0000212501-mRNA-1">
    <property type="protein sequence ID" value="HNAJ_0000212501-mRNA-1"/>
    <property type="gene ID" value="HNAJ_0000212501"/>
</dbReference>
<keyword evidence="2" id="KW-0378">Hydrolase</keyword>
<dbReference type="AlphaFoldDB" id="A0A0R3T4Y7"/>
<sequence>MDYYSPLFTSLFAAGAGFIAGWYFRRGCPSKRALMKMNCQISDKQKLVLVVRNDLKMTQGKVAAQCSHATLGCYQKAIEQCPEATEAWESTGQAKIVLRVPDYPSLIQLQKAARDIDLPHCLVHDAGHTQVPSGTATVLGIGPAHCELIDSITGHLKLY</sequence>
<name>A0A0R3T4Y7_RODNA</name>
<evidence type="ECO:0000256" key="1">
    <source>
        <dbReference type="ARBA" id="ARBA00013260"/>
    </source>
</evidence>
<dbReference type="Proteomes" id="UP000278807">
    <property type="component" value="Unassembled WGS sequence"/>
</dbReference>
<dbReference type="PANTHER" id="PTHR12649">
    <property type="entry name" value="PEPTIDYL-TRNA HYDROLASE 2"/>
    <property type="match status" value="1"/>
</dbReference>
<dbReference type="GO" id="GO:0005829">
    <property type="term" value="C:cytosol"/>
    <property type="evidence" value="ECO:0007669"/>
    <property type="project" value="TreeGrafter"/>
</dbReference>
<comment type="similarity">
    <text evidence="3">Belongs to the PTH2 family.</text>
</comment>
<evidence type="ECO:0000313" key="7">
    <source>
        <dbReference type="Proteomes" id="UP000278807"/>
    </source>
</evidence>
<gene>
    <name evidence="6" type="ORF">HNAJ_LOCUS2124</name>
</gene>
<keyword evidence="5" id="KW-1133">Transmembrane helix</keyword>
<evidence type="ECO:0000256" key="4">
    <source>
        <dbReference type="ARBA" id="ARBA00048707"/>
    </source>
</evidence>
<dbReference type="InterPro" id="IPR002833">
    <property type="entry name" value="PTH2"/>
</dbReference>
<dbReference type="STRING" id="102285.A0A0R3T4Y7"/>
<dbReference type="Gene3D" id="3.40.1490.10">
    <property type="entry name" value="Bit1"/>
    <property type="match status" value="1"/>
</dbReference>
<dbReference type="NCBIfam" id="NF003314">
    <property type="entry name" value="PRK04322.1"/>
    <property type="match status" value="1"/>
</dbReference>
<dbReference type="InterPro" id="IPR023476">
    <property type="entry name" value="Pep_tRNA_hydro_II_dom_sf"/>
</dbReference>
<keyword evidence="5" id="KW-0812">Transmembrane</keyword>
<keyword evidence="7" id="KW-1185">Reference proteome</keyword>
<evidence type="ECO:0000313" key="8">
    <source>
        <dbReference type="WBParaSite" id="HNAJ_0000212501-mRNA-1"/>
    </source>
</evidence>
<evidence type="ECO:0000256" key="3">
    <source>
        <dbReference type="ARBA" id="ARBA00038050"/>
    </source>
</evidence>
<dbReference type="PANTHER" id="PTHR12649:SF11">
    <property type="entry name" value="PEPTIDYL-TRNA HYDROLASE 2, MITOCHONDRIAL"/>
    <property type="match status" value="1"/>
</dbReference>
<dbReference type="Pfam" id="PF01981">
    <property type="entry name" value="PTH2"/>
    <property type="match status" value="1"/>
</dbReference>
<dbReference type="NCBIfam" id="TIGR00283">
    <property type="entry name" value="arch_pth2"/>
    <property type="match status" value="1"/>
</dbReference>
<comment type="catalytic activity">
    <reaction evidence="4">
        <text>an N-acyl-L-alpha-aminoacyl-tRNA + H2O = an N-acyl-L-amino acid + a tRNA + H(+)</text>
        <dbReference type="Rhea" id="RHEA:54448"/>
        <dbReference type="Rhea" id="RHEA-COMP:10123"/>
        <dbReference type="Rhea" id="RHEA-COMP:13883"/>
        <dbReference type="ChEBI" id="CHEBI:15377"/>
        <dbReference type="ChEBI" id="CHEBI:15378"/>
        <dbReference type="ChEBI" id="CHEBI:59874"/>
        <dbReference type="ChEBI" id="CHEBI:78442"/>
        <dbReference type="ChEBI" id="CHEBI:138191"/>
        <dbReference type="EC" id="3.1.1.29"/>
    </reaction>
</comment>
<evidence type="ECO:0000256" key="2">
    <source>
        <dbReference type="ARBA" id="ARBA00022801"/>
    </source>
</evidence>
<dbReference type="OrthoDB" id="1733656at2759"/>
<keyword evidence="5" id="KW-0472">Membrane</keyword>
<accession>A0A0R3T4Y7</accession>
<protein>
    <recommendedName>
        <fullName evidence="1">peptidyl-tRNA hydrolase</fullName>
        <ecNumber evidence="1">3.1.1.29</ecNumber>
    </recommendedName>
</protein>
<evidence type="ECO:0000313" key="6">
    <source>
        <dbReference type="EMBL" id="VDN97983.1"/>
    </source>
</evidence>
<dbReference type="CDD" id="cd02430">
    <property type="entry name" value="PTH2"/>
    <property type="match status" value="1"/>
</dbReference>
<dbReference type="FunFam" id="3.40.1490.10:FF:000001">
    <property type="entry name" value="Peptidyl-tRNA hydrolase 2"/>
    <property type="match status" value="1"/>
</dbReference>
<organism evidence="8">
    <name type="scientific">Rodentolepis nana</name>
    <name type="common">Dwarf tapeworm</name>
    <name type="synonym">Hymenolepis nana</name>
    <dbReference type="NCBI Taxonomy" id="102285"/>
    <lineage>
        <taxon>Eukaryota</taxon>
        <taxon>Metazoa</taxon>
        <taxon>Spiralia</taxon>
        <taxon>Lophotrochozoa</taxon>
        <taxon>Platyhelminthes</taxon>
        <taxon>Cestoda</taxon>
        <taxon>Eucestoda</taxon>
        <taxon>Cyclophyllidea</taxon>
        <taxon>Hymenolepididae</taxon>
        <taxon>Rodentolepis</taxon>
    </lineage>
</organism>
<dbReference type="EMBL" id="UZAE01000977">
    <property type="protein sequence ID" value="VDN97983.1"/>
    <property type="molecule type" value="Genomic_DNA"/>
</dbReference>
<dbReference type="SUPFAM" id="SSF102462">
    <property type="entry name" value="Peptidyl-tRNA hydrolase II"/>
    <property type="match status" value="1"/>
</dbReference>
<reference evidence="8" key="1">
    <citation type="submission" date="2017-02" db="UniProtKB">
        <authorList>
            <consortium name="WormBaseParasite"/>
        </authorList>
    </citation>
    <scope>IDENTIFICATION</scope>
</reference>
<dbReference type="GO" id="GO:0004045">
    <property type="term" value="F:peptidyl-tRNA hydrolase activity"/>
    <property type="evidence" value="ECO:0007669"/>
    <property type="project" value="UniProtKB-EC"/>
</dbReference>
<feature type="transmembrane region" description="Helical" evidence="5">
    <location>
        <begin position="6"/>
        <end position="24"/>
    </location>
</feature>
<evidence type="ECO:0000256" key="5">
    <source>
        <dbReference type="SAM" id="Phobius"/>
    </source>
</evidence>
<dbReference type="EC" id="3.1.1.29" evidence="1"/>
<proteinExistence type="inferred from homology"/>